<feature type="compositionally biased region" description="Pro residues" evidence="1">
    <location>
        <begin position="49"/>
        <end position="63"/>
    </location>
</feature>
<organism evidence="2">
    <name type="scientific">Ralstonia solanacearum</name>
    <name type="common">Pseudomonas solanacearum</name>
    <dbReference type="NCBI Taxonomy" id="305"/>
    <lineage>
        <taxon>Bacteria</taxon>
        <taxon>Pseudomonadati</taxon>
        <taxon>Pseudomonadota</taxon>
        <taxon>Betaproteobacteria</taxon>
        <taxon>Burkholderiales</taxon>
        <taxon>Burkholderiaceae</taxon>
        <taxon>Ralstonia</taxon>
        <taxon>Ralstonia solanacearum species complex</taxon>
    </lineage>
</organism>
<accession>A0A0S4UAM9</accession>
<proteinExistence type="predicted"/>
<gene>
    <name evidence="2" type="ORF">PSS4_v1_960010</name>
</gene>
<evidence type="ECO:0000313" key="2">
    <source>
        <dbReference type="EMBL" id="CUV19233.1"/>
    </source>
</evidence>
<dbReference type="AlphaFoldDB" id="A0A0S4UAM9"/>
<dbReference type="PATRIC" id="fig|305.107.peg.1078"/>
<feature type="region of interest" description="Disordered" evidence="1">
    <location>
        <begin position="37"/>
        <end position="63"/>
    </location>
</feature>
<dbReference type="EMBL" id="LN899821">
    <property type="protein sequence ID" value="CUV19233.1"/>
    <property type="molecule type" value="Genomic_DNA"/>
</dbReference>
<protein>
    <submittedName>
        <fullName evidence="2">Uncharacterized protein</fullName>
    </submittedName>
</protein>
<evidence type="ECO:0000256" key="1">
    <source>
        <dbReference type="SAM" id="MobiDB-lite"/>
    </source>
</evidence>
<sequence length="73" mass="7399">MAVNVKMEVSVKDVVINADGTVTISSPELAAALTEAKGVKDPNVNDGPPLGPGTPGNPIPAPQPIKPIVVITF</sequence>
<name>A0A0S4UAM9_RALSL</name>
<reference evidence="2" key="1">
    <citation type="submission" date="2015-10" db="EMBL/GenBank/DDBJ databases">
        <authorList>
            <person name="Gilbert D.G."/>
        </authorList>
    </citation>
    <scope>NUCLEOTIDE SEQUENCE</scope>
    <source>
        <strain evidence="2">Phyl III-seqv23</strain>
    </source>
</reference>